<sequence>MKLYPKELNSLKALEQEKRKLHKQLKELGEQEILSMEGIMGKGSKSSGETAADFDLMSTVLSFLPISNPLVGPAIKLAQKFIFRKKEAKEKKVIQNYVSAEPYHEPVGKKVKKVAKSVAFELITGYLKWKAIELTYKGVKHVIKTRKEKKEAAL</sequence>
<organism evidence="1 2">
    <name type="scientific">Flavipsychrobacter stenotrophus</name>
    <dbReference type="NCBI Taxonomy" id="2077091"/>
    <lineage>
        <taxon>Bacteria</taxon>
        <taxon>Pseudomonadati</taxon>
        <taxon>Bacteroidota</taxon>
        <taxon>Chitinophagia</taxon>
        <taxon>Chitinophagales</taxon>
        <taxon>Chitinophagaceae</taxon>
        <taxon>Flavipsychrobacter</taxon>
    </lineage>
</organism>
<accession>A0A2S7SWN2</accession>
<proteinExistence type="predicted"/>
<keyword evidence="2" id="KW-1185">Reference proteome</keyword>
<name>A0A2S7SWN2_9BACT</name>
<protein>
    <submittedName>
        <fullName evidence="1">Uncharacterized protein</fullName>
    </submittedName>
</protein>
<reference evidence="1 2" key="1">
    <citation type="submission" date="2018-01" db="EMBL/GenBank/DDBJ databases">
        <title>A novel member of the phylum Bacteroidetes isolated from glacier ice.</title>
        <authorList>
            <person name="Liu Q."/>
            <person name="Xin Y.-H."/>
        </authorList>
    </citation>
    <scope>NUCLEOTIDE SEQUENCE [LARGE SCALE GENOMIC DNA]</scope>
    <source>
        <strain evidence="1 2">RB1R16</strain>
    </source>
</reference>
<evidence type="ECO:0000313" key="2">
    <source>
        <dbReference type="Proteomes" id="UP000239872"/>
    </source>
</evidence>
<dbReference type="OrthoDB" id="9768177at2"/>
<gene>
    <name evidence="1" type="ORF">CJD36_013695</name>
</gene>
<evidence type="ECO:0000313" key="1">
    <source>
        <dbReference type="EMBL" id="PQJ11017.1"/>
    </source>
</evidence>
<comment type="caution">
    <text evidence="1">The sequence shown here is derived from an EMBL/GenBank/DDBJ whole genome shotgun (WGS) entry which is preliminary data.</text>
</comment>
<dbReference type="RefSeq" id="WP_105039745.1">
    <property type="nucleotide sequence ID" value="NZ_PPSL01000003.1"/>
</dbReference>
<dbReference type="Proteomes" id="UP000239872">
    <property type="component" value="Unassembled WGS sequence"/>
</dbReference>
<dbReference type="AlphaFoldDB" id="A0A2S7SWN2"/>
<dbReference type="EMBL" id="PPSL01000003">
    <property type="protein sequence ID" value="PQJ11017.1"/>
    <property type="molecule type" value="Genomic_DNA"/>
</dbReference>